<gene>
    <name evidence="1" type="ORF">LKD81_10970</name>
</gene>
<proteinExistence type="predicted"/>
<dbReference type="EMBL" id="JAJEQR010000031">
    <property type="protein sequence ID" value="MCC2231515.1"/>
    <property type="molecule type" value="Genomic_DNA"/>
</dbReference>
<dbReference type="Proteomes" id="UP001198182">
    <property type="component" value="Unassembled WGS sequence"/>
</dbReference>
<reference evidence="1" key="1">
    <citation type="submission" date="2021-10" db="EMBL/GenBank/DDBJ databases">
        <title>Anaerobic single-cell dispensing facilitates the cultivation of human gut bacteria.</title>
        <authorList>
            <person name="Afrizal A."/>
        </authorList>
    </citation>
    <scope>NUCLEOTIDE SEQUENCE</scope>
    <source>
        <strain evidence="1">CLA-AA-H215</strain>
    </source>
</reference>
<comment type="caution">
    <text evidence="1">The sequence shown here is derived from an EMBL/GenBank/DDBJ whole genome shotgun (WGS) entry which is preliminary data.</text>
</comment>
<dbReference type="RefSeq" id="WP_308454031.1">
    <property type="nucleotide sequence ID" value="NZ_JAJEQR010000031.1"/>
</dbReference>
<evidence type="ECO:0000313" key="2">
    <source>
        <dbReference type="Proteomes" id="UP001198182"/>
    </source>
</evidence>
<protein>
    <submittedName>
        <fullName evidence="1">Uncharacterized protein</fullName>
    </submittedName>
</protein>
<organism evidence="1 2">
    <name type="scientific">Hominifimenecus microfluidus</name>
    <dbReference type="NCBI Taxonomy" id="2885348"/>
    <lineage>
        <taxon>Bacteria</taxon>
        <taxon>Bacillati</taxon>
        <taxon>Bacillota</taxon>
        <taxon>Clostridia</taxon>
        <taxon>Lachnospirales</taxon>
        <taxon>Lachnospiraceae</taxon>
        <taxon>Hominifimenecus</taxon>
    </lineage>
</organism>
<name>A0AAE3ECU6_9FIRM</name>
<keyword evidence="2" id="KW-1185">Reference proteome</keyword>
<dbReference type="AlphaFoldDB" id="A0AAE3ECU6"/>
<evidence type="ECO:0000313" key="1">
    <source>
        <dbReference type="EMBL" id="MCC2231515.1"/>
    </source>
</evidence>
<sequence length="109" mass="12925">MADRSKPRLVQETPCGDYLFAWEEYWTEDNDGFCSTDFLWEKHSRLKVLDAEKKEVAVFDFDSGQREKELSAENRLVHVLYWPSYQTRRTLTIHADDLTITNDIVEHNI</sequence>
<accession>A0AAE3ECU6</accession>